<proteinExistence type="predicted"/>
<dbReference type="InterPro" id="IPR035986">
    <property type="entry name" value="PKD_dom_sf"/>
</dbReference>
<dbReference type="Pfam" id="PF18911">
    <property type="entry name" value="PKD_4"/>
    <property type="match status" value="1"/>
</dbReference>
<dbReference type="InterPro" id="IPR025667">
    <property type="entry name" value="SprB_repeat"/>
</dbReference>
<accession>A0A142ER00</accession>
<evidence type="ECO:0000313" key="2">
    <source>
        <dbReference type="EMBL" id="AMQ57555.1"/>
    </source>
</evidence>
<protein>
    <recommendedName>
        <fullName evidence="1">PKD domain-containing protein</fullName>
    </recommendedName>
</protein>
<reference evidence="3" key="1">
    <citation type="submission" date="2015-09" db="EMBL/GenBank/DDBJ databases">
        <title>Complete sequence of Algoriphagus sp. M8-2.</title>
        <authorList>
            <person name="Shintani M."/>
        </authorList>
    </citation>
    <scope>NUCLEOTIDE SEQUENCE [LARGE SCALE GENOMIC DNA]</scope>
    <source>
        <strain evidence="3">M8-2</strain>
    </source>
</reference>
<dbReference type="PATRIC" id="fig|1727163.4.peg.2934"/>
<name>A0A142ER00_9BACT</name>
<keyword evidence="3" id="KW-1185">Reference proteome</keyword>
<dbReference type="InterPro" id="IPR022409">
    <property type="entry name" value="PKD/Chitinase_dom"/>
</dbReference>
<dbReference type="GO" id="GO:0005975">
    <property type="term" value="P:carbohydrate metabolic process"/>
    <property type="evidence" value="ECO:0007669"/>
    <property type="project" value="UniProtKB-ARBA"/>
</dbReference>
<feature type="domain" description="PKD" evidence="1">
    <location>
        <begin position="2744"/>
        <end position="2806"/>
    </location>
</feature>
<dbReference type="SUPFAM" id="SSF49299">
    <property type="entry name" value="PKD domain"/>
    <property type="match status" value="1"/>
</dbReference>
<dbReference type="SMART" id="SM00089">
    <property type="entry name" value="PKD"/>
    <property type="match status" value="1"/>
</dbReference>
<dbReference type="PROSITE" id="PS50093">
    <property type="entry name" value="PKD"/>
    <property type="match status" value="1"/>
</dbReference>
<dbReference type="OrthoDB" id="7794186at2"/>
<evidence type="ECO:0000313" key="3">
    <source>
        <dbReference type="Proteomes" id="UP000073816"/>
    </source>
</evidence>
<dbReference type="STRING" id="1727163.AO498_13985"/>
<evidence type="ECO:0000259" key="1">
    <source>
        <dbReference type="PROSITE" id="PS50093"/>
    </source>
</evidence>
<dbReference type="GO" id="GO:0004553">
    <property type="term" value="F:hydrolase activity, hydrolyzing O-glycosyl compounds"/>
    <property type="evidence" value="ECO:0007669"/>
    <property type="project" value="UniProtKB-ARBA"/>
</dbReference>
<dbReference type="CDD" id="cd00146">
    <property type="entry name" value="PKD"/>
    <property type="match status" value="1"/>
</dbReference>
<dbReference type="KEGG" id="alm:AO498_13985"/>
<dbReference type="Gene3D" id="2.60.40.10">
    <property type="entry name" value="Immunoglobulins"/>
    <property type="match status" value="1"/>
</dbReference>
<dbReference type="RefSeq" id="WP_067548951.1">
    <property type="nucleotide sequence ID" value="NZ_CP012836.1"/>
</dbReference>
<dbReference type="Pfam" id="PF13585">
    <property type="entry name" value="CHU_C"/>
    <property type="match status" value="1"/>
</dbReference>
<organism evidence="2 3">
    <name type="scientific">Algoriphagus sanaruensis</name>
    <dbReference type="NCBI Taxonomy" id="1727163"/>
    <lineage>
        <taxon>Bacteria</taxon>
        <taxon>Pseudomonadati</taxon>
        <taxon>Bacteroidota</taxon>
        <taxon>Cytophagia</taxon>
        <taxon>Cytophagales</taxon>
        <taxon>Cyclobacteriaceae</taxon>
        <taxon>Algoriphagus</taxon>
    </lineage>
</organism>
<gene>
    <name evidence="2" type="ORF">AO498_13985</name>
</gene>
<dbReference type="Proteomes" id="UP000073816">
    <property type="component" value="Chromosome"/>
</dbReference>
<dbReference type="InterPro" id="IPR013320">
    <property type="entry name" value="ConA-like_dom_sf"/>
</dbReference>
<dbReference type="SUPFAM" id="SSF49899">
    <property type="entry name" value="Concanavalin A-like lectins/glucanases"/>
    <property type="match status" value="1"/>
</dbReference>
<dbReference type="Pfam" id="PF13573">
    <property type="entry name" value="SprB"/>
    <property type="match status" value="3"/>
</dbReference>
<dbReference type="InterPro" id="IPR000601">
    <property type="entry name" value="PKD_dom"/>
</dbReference>
<reference evidence="2 3" key="2">
    <citation type="journal article" date="2016" name="Genome Announc.">
        <title>Complete Genome Sequence of Algoriphagus sp. Strain M8-2, Isolated from a Brackish Lake.</title>
        <authorList>
            <person name="Muraguchi Y."/>
            <person name="Kushimoto K."/>
            <person name="Ohtsubo Y."/>
            <person name="Suzuki T."/>
            <person name="Dohra H."/>
            <person name="Kimbara K."/>
            <person name="Shintani M."/>
        </authorList>
    </citation>
    <scope>NUCLEOTIDE SEQUENCE [LARGE SCALE GENOMIC DNA]</scope>
    <source>
        <strain evidence="2 3">M8-2</strain>
    </source>
</reference>
<sequence>MSTFPKLKALYRFLWGAFLWIVLGQFQAVLGQTVIIPRDGFPYCEPFTNSTTRANTVFDGLPKAAFLTAGAGDAEGDGFLQLTDNTTDQRGYVFIDLPFSSAYGIKVSFEYFAYGGINPPAYADGISFFMFDGDIIPDDKIPPLLSNEFRIGGLGGSLGYAPWRRNANMTSIPDQPGLRGGYIGIGFDAFRNWGNEYEGRNGGFNSNIQGFGPVPDPKQYYNSIAIRGPESTNYQFIDGKRTFSRSFLNEEQPLVYTDPIDPNYYLFNSLDPVQYLARRFKIGSVNLAEQCNQDGYRKVFIDLFPVGGGNYLVTVDMLVNNGGTLRLENIFTDVPYNFPAPKNLKIGFAASTGTPNTNFHKIRNVTAQVSDYASIPIPEISNLEAEVCQGEENLFEFNVNLTSENSFVRCVQLFENNPGPPDNTPPTGGDPSLTNCGLSNVCIEKCDPANNSITIPGKGTFSVELQELTTDNFDTERFEASVRFEPEPGFIGTAQIFYQVLDNYGLLSEAKTITVTANPYPIKISDPSLTYPTCDGQSDGSLTGFVVGDLVNGFDYEWFFDGVSIGKSGASVSTLVGGQATFDLQGLNIGTYTLSVWNPSDYGKCEVNLAIVISQEQGTPVELEIENKVICENQDVSFLPQIDPQFSNGATGSFNWYLTANRSGGPLTNGQLITLNGSQVSVNIASNGEITLSGLTSNGNAPQDYFFYVEVQSQNNPSGNFCPYIGDVITVAKATVYPPINFSASKTAEDWCLDNSGSITSTVSNPSSAITYFLTDTNGNVLSSNTTGNFSGLAKGNYEVYATSASPTCTSQIESIEILGAAQPLQVTTGNTTNAYCGLPNGQLDFTIQGGNPSYSISINGSAPSSISNAGSLYNITGLSSGAYTIVVTDDKGCSEMISMSISGDPNSQFGTTSDEICEGEIATLSPQIIVQSSSTPVFEWYYQSSPGTYVKINSGNTVNGATHTINSSNELVINGLTASNSPYDYFLLVTGSRVCDQGYIPAQVVVNPLPQLGTPVVTQIACFGEANGVIQAVLASGNSSDFTYSLTGDNGVSISFQASPIFNNLPPGNYDLSVRSSKNCISTLSDIAITQPSQLEVNEISVTAATCGESNGILTFEILGGTPNASGDYTITVNGNSTASFGSDFSKTNATTYSISNLSPGNYLIEARDENSCLTSITIEVENTPIPEFGVDPIVICEGTTAQLIPLTVSNTIGAVPVFEWYYEDASNPGTYILINSGDQVGGLTYTLNSGTLSIDGLVNTNSPYTYYLGVSGDKVCPAALIPAEIEVLKIPVGVFSLQMVSCFGESDGTINLDSIDPAGSFTFTIQETGESNSTGNFTNLPAGQYTIRIQEDGAPCFTDQVLEITQPSQLEVNEISVTAATCGESNGILTFEILGGTPNASGDYTITVNGNSTASFGSDFSKTNATTYSISNLSPGNYLIEARDENSCLTSITIEVEDTPIPEFGVDPIVICEGTTAQLIPLTVSNTIGAVPVFEWYYEDASNPGAYILINSGDQVGGLNYTLNSGTLSIDGLVNANSPYTYYLGVSGDKVCPAALIPAEIEVLKIPVGVFSLQMVSCFGESDGTINLDSIDPTGSFTFTIQETGESNTTGNFTNLPAGQYTIRIQEDGAPCFTDQVLEITQPDELQLLNETFTNPTCGESNGSFSFDLIGGTKSYLIEINNLPISDFSNSVTGDRVEIRNLSPGVYSVSVVDANGCIVNQPNWVTLVNDDGFEFDVLPMNVEVCEGMSVDFLPTFSVALPITPTFKWYKNSALSEPISNGTDGTGIDYLINPSTGELQIQNLPQGTHDFYLEISGPGICTVVEIAEAVVYPPIDAQITVSPITCFGDTNGEIQIIPSGGNGQFEISFNGGAFGIANSFSNLSPGDYTIAVRNDLGCEFNQTVTVESPTSPIQINTPTIIRASCDLPNGSIQDLQISGGWGNYSVEWRKGSVTGTIISGNETQALDLFPDTYYLIVRDSEGCEQVFDFVVEESSDPVYQVVPPIDECVGTPVSIRPIHIAPDPSLPPAAATEVRWYKNPNQVGLIGNGVDSGNPQVSYVIDDTDWLNPQLQISGLPAGTYTFYFYVICTGQEIPIEVNVFDIPSITVQTSPITCFGDSNGSVTVTSGDLPEYTYSLNGASPISKSDLESLTLPSGTFQLEVITPAGCSEVLDFEVEGPTAALSATPLVGIDPGCGASNGKLSLEISGGWAPYQIEVIKNGSVVRTETSSDGIVFLDGFGIGIYSLRITDDQGCVLATSDVELVNGPTQILVDQEEVCADGTAVLIPTLDPPATGVSFQWFFDNSLTQAITSSSIPAADGKTYQIDPVTGVLTITGFGNNELVYNYYVTVAGPTICPGFVGQGIVQVYQNPTATFTVTNEVCFGEGGRIEIIPTGGSGTFVYSLNGGPEVSSPIFDVPTGTHSVEIRSSVGCTFLIQNIEVTGPSAPLEILNQELVNPTCTLDNGIIRFELIGGYPGYTVYYSRNGGTEQSLSISQAGLVELTGIGEGSYQIRVVDIQGCELLYTNGLSVEEVPTEIDAQDQVICEGEVATLIPSVPSNITDEVFTWYFDQNGTQAIQNSTSAGVSYQINGSGELEIQGLPASGSPYTYYVMVVGTGICGVNPTPVQVTVNSIAELRVSNPSVVCDPNGTVDLTDYIEGFNPNVYDYSILSPSGVAMQISELGQVNLSGDYRISSSLKNTGCWNNPQRIRVLIADELLVANFDYLIDLGDGNLVANDTVQLFEQIQFEDLTVGKAILWNWDFGDGNTSSSANPTHAYDQKGTYTVQLQVIDEFGCVSTYTQVIQVSDDYWVKVPNAFTPSREDGKNNFFKPYYRGIGSMEFYIFSTWGELIFQTSSLESPGWDGNLKGAPAPNGNYVYRGKFVSRSGEVVEKSGVFVLIR</sequence>
<dbReference type="EMBL" id="CP012836">
    <property type="protein sequence ID" value="AMQ57555.1"/>
    <property type="molecule type" value="Genomic_DNA"/>
</dbReference>
<dbReference type="InterPro" id="IPR013783">
    <property type="entry name" value="Ig-like_fold"/>
</dbReference>